<proteinExistence type="predicted"/>
<accession>A0A7R9BVR6</accession>
<dbReference type="GO" id="GO:0006508">
    <property type="term" value="P:proteolysis"/>
    <property type="evidence" value="ECO:0007669"/>
    <property type="project" value="InterPro"/>
</dbReference>
<dbReference type="SMART" id="SM00020">
    <property type="entry name" value="Tryp_SPc"/>
    <property type="match status" value="1"/>
</dbReference>
<dbReference type="InterPro" id="IPR043504">
    <property type="entry name" value="Peptidase_S1_PA_chymotrypsin"/>
</dbReference>
<protein>
    <recommendedName>
        <fullName evidence="1">Peptidase S1 domain-containing protein</fullName>
    </recommendedName>
</protein>
<dbReference type="EMBL" id="CAJPEX010003885">
    <property type="protein sequence ID" value="CAG0922631.1"/>
    <property type="molecule type" value="Genomic_DNA"/>
</dbReference>
<gene>
    <name evidence="2" type="ORF">NMOB1V02_LOCUS10103</name>
</gene>
<dbReference type="Gene3D" id="2.40.10.10">
    <property type="entry name" value="Trypsin-like serine proteases"/>
    <property type="match status" value="1"/>
</dbReference>
<keyword evidence="3" id="KW-1185">Reference proteome</keyword>
<dbReference type="InterPro" id="IPR001254">
    <property type="entry name" value="Trypsin_dom"/>
</dbReference>
<dbReference type="Proteomes" id="UP000678499">
    <property type="component" value="Unassembled WGS sequence"/>
</dbReference>
<dbReference type="InterPro" id="IPR009003">
    <property type="entry name" value="Peptidase_S1_PA"/>
</dbReference>
<sequence>MILVTQFFGCPNNWVTGPRFGGLGIGKAKDCPGWRLDRLVLDDRRVHNRQLTDWQMTRYWLPLTSLKGSTGHFGTNNVVVSSAHNQIQQIIAQISNRLNTSSGINSSSSRIEGGVAETDITNAPYFARVDATINVSVPATVIRFPLQGGSLISKRHVLTTAWIIDPKFFELSNLTLLSLHVTLGGTSMTSPNVQDFNVTLSSVIRHPDYVLNFDNPSADQFIKHQPAILYLPSDAVLGVTVRTIPVVHNAGATYIGQGVTILDWNRTESNAELQHASYVGVECSNSLSVGLQWSLCFKLQDSSASNVDDVGVFGSPVLINYASPIAAIVGVKTVVSNLTEPTKLTTIASSLSYDGHASFVCQYADKCLNAATTTDPEPTNKTWIVITFLQRLRNLFGNF</sequence>
<dbReference type="EMBL" id="OA885922">
    <property type="protein sequence ID" value="CAD7282479.1"/>
    <property type="molecule type" value="Genomic_DNA"/>
</dbReference>
<feature type="domain" description="Peptidase S1" evidence="1">
    <location>
        <begin position="110"/>
        <end position="351"/>
    </location>
</feature>
<organism evidence="2">
    <name type="scientific">Notodromas monacha</name>
    <dbReference type="NCBI Taxonomy" id="399045"/>
    <lineage>
        <taxon>Eukaryota</taxon>
        <taxon>Metazoa</taxon>
        <taxon>Ecdysozoa</taxon>
        <taxon>Arthropoda</taxon>
        <taxon>Crustacea</taxon>
        <taxon>Oligostraca</taxon>
        <taxon>Ostracoda</taxon>
        <taxon>Podocopa</taxon>
        <taxon>Podocopida</taxon>
        <taxon>Cypridocopina</taxon>
        <taxon>Cypridoidea</taxon>
        <taxon>Cyprididae</taxon>
        <taxon>Notodromas</taxon>
    </lineage>
</organism>
<evidence type="ECO:0000313" key="3">
    <source>
        <dbReference type="Proteomes" id="UP000678499"/>
    </source>
</evidence>
<dbReference type="SUPFAM" id="SSF50494">
    <property type="entry name" value="Trypsin-like serine proteases"/>
    <property type="match status" value="1"/>
</dbReference>
<reference evidence="2" key="1">
    <citation type="submission" date="2020-11" db="EMBL/GenBank/DDBJ databases">
        <authorList>
            <person name="Tran Van P."/>
        </authorList>
    </citation>
    <scope>NUCLEOTIDE SEQUENCE</scope>
</reference>
<name>A0A7R9BVR6_9CRUS</name>
<dbReference type="GO" id="GO:0004252">
    <property type="term" value="F:serine-type endopeptidase activity"/>
    <property type="evidence" value="ECO:0007669"/>
    <property type="project" value="InterPro"/>
</dbReference>
<dbReference type="OrthoDB" id="5565075at2759"/>
<dbReference type="AlphaFoldDB" id="A0A7R9BVR6"/>
<dbReference type="Pfam" id="PF00089">
    <property type="entry name" value="Trypsin"/>
    <property type="match status" value="1"/>
</dbReference>
<evidence type="ECO:0000259" key="1">
    <source>
        <dbReference type="SMART" id="SM00020"/>
    </source>
</evidence>
<evidence type="ECO:0000313" key="2">
    <source>
        <dbReference type="EMBL" id="CAD7282479.1"/>
    </source>
</evidence>